<feature type="domain" description="Phosphoribosyl-dephospho-CoA transferase MdcG N-terminal" evidence="4">
    <location>
        <begin position="5"/>
        <end position="76"/>
    </location>
</feature>
<dbReference type="Proteomes" id="UP000075680">
    <property type="component" value="Unassembled WGS sequence"/>
</dbReference>
<dbReference type="InterPro" id="IPR017557">
    <property type="entry name" value="Holo-ACP_synthase"/>
</dbReference>
<dbReference type="InterPro" id="IPR048903">
    <property type="entry name" value="MdcG_N"/>
</dbReference>
<evidence type="ECO:0000259" key="4">
    <source>
        <dbReference type="Pfam" id="PF20866"/>
    </source>
</evidence>
<dbReference type="NCBIfam" id="NF002332">
    <property type="entry name" value="PRK01293.1"/>
    <property type="match status" value="1"/>
</dbReference>
<reference evidence="5 6" key="1">
    <citation type="journal article" date="2016" name="Sci. Rep.">
        <title>Genomic and phenotypic characterization of the species Acinetobacter venetianus.</title>
        <authorList>
            <person name="Fondi M."/>
            <person name="Maida I."/>
            <person name="Perrin E."/>
            <person name="Orlandini V."/>
            <person name="La Torre L."/>
            <person name="Bosi E."/>
            <person name="Negroni A."/>
            <person name="Zanaroli G."/>
            <person name="Fava F."/>
            <person name="Decorosi F."/>
            <person name="Giovannetti L."/>
            <person name="Viti C."/>
            <person name="Vaneechoutte M."/>
            <person name="Dijkshoorn L."/>
            <person name="Fani R."/>
        </authorList>
    </citation>
    <scope>NUCLEOTIDE SEQUENCE [LARGE SCALE GENOMIC DNA]</scope>
    <source>
        <strain evidence="5 6">LUH5627</strain>
    </source>
</reference>
<organism evidence="5 6">
    <name type="scientific">Acinetobacter venetianus</name>
    <dbReference type="NCBI Taxonomy" id="52133"/>
    <lineage>
        <taxon>Bacteria</taxon>
        <taxon>Pseudomonadati</taxon>
        <taxon>Pseudomonadota</taxon>
        <taxon>Gammaproteobacteria</taxon>
        <taxon>Moraxellales</taxon>
        <taxon>Moraxellaceae</taxon>
        <taxon>Acinetobacter</taxon>
    </lineage>
</organism>
<dbReference type="InterPro" id="IPR049180">
    <property type="entry name" value="MdcG_C"/>
</dbReference>
<gene>
    <name evidence="5" type="primary">mdcG</name>
    <name evidence="5" type="ORF">AVENLUH5627_01784</name>
</gene>
<dbReference type="NCBIfam" id="TIGR03135">
    <property type="entry name" value="malonate_mdcG"/>
    <property type="match status" value="1"/>
</dbReference>
<name>A0A150HPX0_9GAMM</name>
<accession>A0A150HPX0</accession>
<evidence type="ECO:0000256" key="2">
    <source>
        <dbReference type="ARBA" id="ARBA00022695"/>
    </source>
</evidence>
<dbReference type="EMBL" id="JRUE01000163">
    <property type="protein sequence ID" value="KXZ68622.1"/>
    <property type="molecule type" value="Genomic_DNA"/>
</dbReference>
<keyword evidence="1 5" id="KW-0808">Transferase</keyword>
<protein>
    <submittedName>
        <fullName evidence="5">Phosphoribosyl-dephospho-CoA transferase</fullName>
        <ecNumber evidence="5">2.7.7.66</ecNumber>
    </submittedName>
</protein>
<proteinExistence type="predicted"/>
<keyword evidence="2 5" id="KW-0548">Nucleotidyltransferase</keyword>
<comment type="caution">
    <text evidence="5">The sequence shown here is derived from an EMBL/GenBank/DDBJ whole genome shotgun (WGS) entry which is preliminary data.</text>
</comment>
<evidence type="ECO:0000313" key="5">
    <source>
        <dbReference type="EMBL" id="KXZ68622.1"/>
    </source>
</evidence>
<dbReference type="Pfam" id="PF20866">
    <property type="entry name" value="MdcG_N"/>
    <property type="match status" value="1"/>
</dbReference>
<evidence type="ECO:0000256" key="1">
    <source>
        <dbReference type="ARBA" id="ARBA00022679"/>
    </source>
</evidence>
<dbReference type="PATRIC" id="fig|52133.18.peg.1855"/>
<dbReference type="EC" id="2.7.7.66" evidence="5"/>
<dbReference type="AlphaFoldDB" id="A0A150HPX0"/>
<feature type="domain" description="Phosphoribosyl-dephospho-CoA transferase MdcG C-terminal" evidence="3">
    <location>
        <begin position="88"/>
        <end position="197"/>
    </location>
</feature>
<dbReference type="Pfam" id="PF10620">
    <property type="entry name" value="MdcG"/>
    <property type="match status" value="1"/>
</dbReference>
<evidence type="ECO:0000259" key="3">
    <source>
        <dbReference type="Pfam" id="PF10620"/>
    </source>
</evidence>
<evidence type="ECO:0000313" key="6">
    <source>
        <dbReference type="Proteomes" id="UP000075680"/>
    </source>
</evidence>
<dbReference type="GO" id="GO:0016779">
    <property type="term" value="F:nucleotidyltransferase activity"/>
    <property type="evidence" value="ECO:0007669"/>
    <property type="project" value="UniProtKB-KW"/>
</dbReference>
<sequence length="199" mass="21943">MTTFQPHDLLWGMTPELLPNNVSQWVVEAVSEQRPVVVRRAVTNPRNIAVGIRGKQRSHRLALEMPVNAITKCVKPESLIDTDLSQFPHLQGKLAAVNNLMQGFNLSWGYTGSVGFELATGLKTVNENSDIDLLIRAHEPVSKLDAQNILGLLDQLNLKLDVQLQTPQGGVALREWAGTTGNVLLKRNDKAVLVDNPWG</sequence>